<sequence>MPFQLCGFLENTERDQYCIPSCGISCVLFGFTCQFSILLQSHNKAAGAGATVRTDC</sequence>
<organism evidence="1 2">
    <name type="scientific">Fasciola gigantica</name>
    <name type="common">Giant liver fluke</name>
    <dbReference type="NCBI Taxonomy" id="46835"/>
    <lineage>
        <taxon>Eukaryota</taxon>
        <taxon>Metazoa</taxon>
        <taxon>Spiralia</taxon>
        <taxon>Lophotrochozoa</taxon>
        <taxon>Platyhelminthes</taxon>
        <taxon>Trematoda</taxon>
        <taxon>Digenea</taxon>
        <taxon>Plagiorchiida</taxon>
        <taxon>Echinostomata</taxon>
        <taxon>Echinostomatoidea</taxon>
        <taxon>Fasciolidae</taxon>
        <taxon>Fasciola</taxon>
    </lineage>
</organism>
<protein>
    <submittedName>
        <fullName evidence="1">Uncharacterized protein</fullName>
    </submittedName>
</protein>
<dbReference type="Proteomes" id="UP000316759">
    <property type="component" value="Unassembled WGS sequence"/>
</dbReference>
<evidence type="ECO:0000313" key="1">
    <source>
        <dbReference type="EMBL" id="TPP61620.1"/>
    </source>
</evidence>
<keyword evidence="2" id="KW-1185">Reference proteome</keyword>
<name>A0A504YVG0_FASGI</name>
<dbReference type="EMBL" id="SUNJ01007938">
    <property type="protein sequence ID" value="TPP61620.1"/>
    <property type="molecule type" value="Genomic_DNA"/>
</dbReference>
<proteinExistence type="predicted"/>
<dbReference type="AlphaFoldDB" id="A0A504YVG0"/>
<reference evidence="1 2" key="1">
    <citation type="submission" date="2019-04" db="EMBL/GenBank/DDBJ databases">
        <title>Annotation for the trematode Fasciola gigantica.</title>
        <authorList>
            <person name="Choi Y.-J."/>
        </authorList>
    </citation>
    <scope>NUCLEOTIDE SEQUENCE [LARGE SCALE GENOMIC DNA]</scope>
    <source>
        <strain evidence="1">Uganda_cow_1</strain>
    </source>
</reference>
<gene>
    <name evidence="1" type="ORF">FGIG_11787</name>
</gene>
<accession>A0A504YVG0</accession>
<evidence type="ECO:0000313" key="2">
    <source>
        <dbReference type="Proteomes" id="UP000316759"/>
    </source>
</evidence>
<comment type="caution">
    <text evidence="1">The sequence shown here is derived from an EMBL/GenBank/DDBJ whole genome shotgun (WGS) entry which is preliminary data.</text>
</comment>